<dbReference type="InterPro" id="IPR020843">
    <property type="entry name" value="ER"/>
</dbReference>
<dbReference type="InterPro" id="IPR051397">
    <property type="entry name" value="Zn-ADH-like_protein"/>
</dbReference>
<dbReference type="Gene3D" id="3.90.180.10">
    <property type="entry name" value="Medium-chain alcohol dehydrogenases, catalytic domain"/>
    <property type="match status" value="1"/>
</dbReference>
<dbReference type="InterPro" id="IPR036291">
    <property type="entry name" value="NAD(P)-bd_dom_sf"/>
</dbReference>
<dbReference type="SUPFAM" id="SSF51735">
    <property type="entry name" value="NAD(P)-binding Rossmann-fold domains"/>
    <property type="match status" value="1"/>
</dbReference>
<dbReference type="PROSITE" id="PS01162">
    <property type="entry name" value="QOR_ZETA_CRYSTAL"/>
    <property type="match status" value="1"/>
</dbReference>
<dbReference type="GO" id="GO:0008270">
    <property type="term" value="F:zinc ion binding"/>
    <property type="evidence" value="ECO:0007669"/>
    <property type="project" value="InterPro"/>
</dbReference>
<dbReference type="InterPro" id="IPR011032">
    <property type="entry name" value="GroES-like_sf"/>
</dbReference>
<dbReference type="Pfam" id="PF00107">
    <property type="entry name" value="ADH_zinc_N"/>
    <property type="match status" value="1"/>
</dbReference>
<protein>
    <submittedName>
        <fullName evidence="2">NAD(P)-binding protein</fullName>
    </submittedName>
</protein>
<evidence type="ECO:0000313" key="2">
    <source>
        <dbReference type="EMBL" id="PWN22644.1"/>
    </source>
</evidence>
<dbReference type="SMART" id="SM00829">
    <property type="entry name" value="PKS_ER"/>
    <property type="match status" value="1"/>
</dbReference>
<dbReference type="AlphaFoldDB" id="A0A316UCT2"/>
<feature type="domain" description="Enoyl reductase (ER)" evidence="1">
    <location>
        <begin position="12"/>
        <end position="327"/>
    </location>
</feature>
<dbReference type="InterPro" id="IPR013149">
    <property type="entry name" value="ADH-like_C"/>
</dbReference>
<dbReference type="EMBL" id="KZ819322">
    <property type="protein sequence ID" value="PWN22644.1"/>
    <property type="molecule type" value="Genomic_DNA"/>
</dbReference>
<dbReference type="PANTHER" id="PTHR43677:SF4">
    <property type="entry name" value="QUINONE OXIDOREDUCTASE-LIKE PROTEIN 2"/>
    <property type="match status" value="1"/>
</dbReference>
<dbReference type="SUPFAM" id="SSF50129">
    <property type="entry name" value="GroES-like"/>
    <property type="match status" value="1"/>
</dbReference>
<dbReference type="GO" id="GO:0005739">
    <property type="term" value="C:mitochondrion"/>
    <property type="evidence" value="ECO:0007669"/>
    <property type="project" value="TreeGrafter"/>
</dbReference>
<accession>A0A316UCT2</accession>
<evidence type="ECO:0000313" key="3">
    <source>
        <dbReference type="Proteomes" id="UP000245942"/>
    </source>
</evidence>
<sequence length="335" mass="36160">MKGYLIDEDIPLTSLAKKLSTSASPPKPKDNEVIVDVYSAALNFFDVLQVAGKYQIKKPFPYVPGTEIAGVVAKDSPIPEGCDLKPGDRVFGAANGSYAEQVCADFLQLMPVPTGMSMDEASSLFITYPTSYAALVFRANVQEGETVLVHAGAGGVGLAAIQIAKALGAHVIATAGSEEKLKVCKEVGGADEVINYRDDKWPQKVKEMTGGNGVDVVYDPVGLLIPSLKCAAWNSRLVVVGFAAGNIEKVPANLVLLKNCSITGVFWGAYSKNEVDKIPECWNALLEMFEQKRIKPTVFSRVYKGLEELPQGLMDLSERKTWGKAVVRIREDTAK</sequence>
<dbReference type="RefSeq" id="XP_025349804.1">
    <property type="nucleotide sequence ID" value="XM_025491544.1"/>
</dbReference>
<dbReference type="CDD" id="cd08241">
    <property type="entry name" value="QOR1"/>
    <property type="match status" value="1"/>
</dbReference>
<dbReference type="Proteomes" id="UP000245942">
    <property type="component" value="Unassembled WGS sequence"/>
</dbReference>
<name>A0A316UCT2_9BASI</name>
<proteinExistence type="predicted"/>
<dbReference type="InterPro" id="IPR002364">
    <property type="entry name" value="Quin_OxRdtase/zeta-crystal_CS"/>
</dbReference>
<dbReference type="OrthoDB" id="10257049at2759"/>
<dbReference type="Pfam" id="PF08240">
    <property type="entry name" value="ADH_N"/>
    <property type="match status" value="1"/>
</dbReference>
<evidence type="ECO:0000259" key="1">
    <source>
        <dbReference type="SMART" id="SM00829"/>
    </source>
</evidence>
<gene>
    <name evidence="2" type="ORF">BCV69DRAFT_280240</name>
</gene>
<dbReference type="Gene3D" id="3.40.50.720">
    <property type="entry name" value="NAD(P)-binding Rossmann-like Domain"/>
    <property type="match status" value="1"/>
</dbReference>
<dbReference type="STRING" id="1684307.A0A316UCT2"/>
<keyword evidence="3" id="KW-1185">Reference proteome</keyword>
<reference evidence="2 3" key="1">
    <citation type="journal article" date="2018" name="Mol. Biol. Evol.">
        <title>Broad Genomic Sampling Reveals a Smut Pathogenic Ancestry of the Fungal Clade Ustilaginomycotina.</title>
        <authorList>
            <person name="Kijpornyongpan T."/>
            <person name="Mondo S.J."/>
            <person name="Barry K."/>
            <person name="Sandor L."/>
            <person name="Lee J."/>
            <person name="Lipzen A."/>
            <person name="Pangilinan J."/>
            <person name="LaButti K."/>
            <person name="Hainaut M."/>
            <person name="Henrissat B."/>
            <person name="Grigoriev I.V."/>
            <person name="Spatafora J.W."/>
            <person name="Aime M.C."/>
        </authorList>
    </citation>
    <scope>NUCLEOTIDE SEQUENCE [LARGE SCALE GENOMIC DNA]</scope>
    <source>
        <strain evidence="2 3">MCA 4718</strain>
    </source>
</reference>
<organism evidence="2 3">
    <name type="scientific">Pseudomicrostroma glucosiphilum</name>
    <dbReference type="NCBI Taxonomy" id="1684307"/>
    <lineage>
        <taxon>Eukaryota</taxon>
        <taxon>Fungi</taxon>
        <taxon>Dikarya</taxon>
        <taxon>Basidiomycota</taxon>
        <taxon>Ustilaginomycotina</taxon>
        <taxon>Exobasidiomycetes</taxon>
        <taxon>Microstromatales</taxon>
        <taxon>Microstromatales incertae sedis</taxon>
        <taxon>Pseudomicrostroma</taxon>
    </lineage>
</organism>
<dbReference type="GeneID" id="37013278"/>
<dbReference type="PANTHER" id="PTHR43677">
    <property type="entry name" value="SHORT-CHAIN DEHYDROGENASE/REDUCTASE"/>
    <property type="match status" value="1"/>
</dbReference>
<dbReference type="GO" id="GO:0016491">
    <property type="term" value="F:oxidoreductase activity"/>
    <property type="evidence" value="ECO:0007669"/>
    <property type="project" value="InterPro"/>
</dbReference>
<dbReference type="InterPro" id="IPR013154">
    <property type="entry name" value="ADH-like_N"/>
</dbReference>